<comment type="caution">
    <text evidence="2">The sequence shown here is derived from an EMBL/GenBank/DDBJ whole genome shotgun (WGS) entry which is preliminary data.</text>
</comment>
<gene>
    <name evidence="2" type="ORF">EDD74_11925</name>
    <name evidence="1" type="ORF">FAEUMB_30950</name>
</gene>
<sequence length="79" mass="9030">MENNKTITEEQFRGVCKQTLPHLKELIENLREIGFDGMTSITVTGEGYISLDAYDSGWSMLKTSKENDARIRKEFDEAV</sequence>
<evidence type="ECO:0000313" key="1">
    <source>
        <dbReference type="EMBL" id="GBU06554.1"/>
    </source>
</evidence>
<dbReference type="Proteomes" id="UP000702954">
    <property type="component" value="Unassembled WGS sequence"/>
</dbReference>
<dbReference type="EMBL" id="SLZV01000019">
    <property type="protein sequence ID" value="TCS66127.1"/>
    <property type="molecule type" value="Genomic_DNA"/>
</dbReference>
<dbReference type="RefSeq" id="WP_116442390.1">
    <property type="nucleotide sequence ID" value="NZ_BHEO01000008.1"/>
</dbReference>
<proteinExistence type="predicted"/>
<evidence type="ECO:0000313" key="3">
    <source>
        <dbReference type="Proteomes" id="UP000294613"/>
    </source>
</evidence>
<reference evidence="2 3" key="2">
    <citation type="submission" date="2019-03" db="EMBL/GenBank/DDBJ databases">
        <title>Genomic Encyclopedia of Type Strains, Phase IV (KMG-IV): sequencing the most valuable type-strain genomes for metagenomic binning, comparative biology and taxonomic classification.</title>
        <authorList>
            <person name="Goeker M."/>
        </authorList>
    </citation>
    <scope>NUCLEOTIDE SEQUENCE [LARGE SCALE GENOMIC DNA]</scope>
    <source>
        <strain evidence="2 3">DSM 103426</strain>
    </source>
</reference>
<organism evidence="2 3">
    <name type="scientific">Faecalimonas umbilicata</name>
    <dbReference type="NCBI Taxonomy" id="1912855"/>
    <lineage>
        <taxon>Bacteria</taxon>
        <taxon>Bacillati</taxon>
        <taxon>Bacillota</taxon>
        <taxon>Clostridia</taxon>
        <taxon>Lachnospirales</taxon>
        <taxon>Lachnospiraceae</taxon>
        <taxon>Faecalimonas</taxon>
    </lineage>
</organism>
<reference evidence="1 4" key="1">
    <citation type="journal article" date="2018" name="Int. J. Syst. Evol. Microbiol.">
        <title>Draft Genome Sequence of Faecalimonas umbilicata JCM 30896T, an Acetate-Producing Bacterium Isolated from Human Feces.</title>
        <authorList>
            <person name="Sakamoto M."/>
            <person name="Ikeyama N."/>
            <person name="Yuki M."/>
            <person name="Ohkuma M."/>
        </authorList>
    </citation>
    <scope>NUCLEOTIDE SEQUENCE [LARGE SCALE GENOMIC DNA]</scope>
    <source>
        <strain evidence="1 4">EGH7</strain>
    </source>
</reference>
<dbReference type="AlphaFoldDB" id="A0A4R3JL74"/>
<accession>A0A4R3JL74</accession>
<evidence type="ECO:0000313" key="2">
    <source>
        <dbReference type="EMBL" id="TCS66127.1"/>
    </source>
</evidence>
<keyword evidence="4" id="KW-1185">Reference proteome</keyword>
<name>A0A4R3JL74_9FIRM</name>
<protein>
    <submittedName>
        <fullName evidence="2">Uncharacterized protein</fullName>
    </submittedName>
</protein>
<dbReference type="EMBL" id="BHEO01000008">
    <property type="protein sequence ID" value="GBU06554.1"/>
    <property type="molecule type" value="Genomic_DNA"/>
</dbReference>
<evidence type="ECO:0000313" key="4">
    <source>
        <dbReference type="Proteomes" id="UP000702954"/>
    </source>
</evidence>
<dbReference type="Proteomes" id="UP000294613">
    <property type="component" value="Unassembled WGS sequence"/>
</dbReference>